<comment type="caution">
    <text evidence="1">The sequence shown here is derived from an EMBL/GenBank/DDBJ whole genome shotgun (WGS) entry which is preliminary data.</text>
</comment>
<organism evidence="1 2">
    <name type="scientific">Psophocarpus tetragonolobus</name>
    <name type="common">Winged bean</name>
    <name type="synonym">Dolichos tetragonolobus</name>
    <dbReference type="NCBI Taxonomy" id="3891"/>
    <lineage>
        <taxon>Eukaryota</taxon>
        <taxon>Viridiplantae</taxon>
        <taxon>Streptophyta</taxon>
        <taxon>Embryophyta</taxon>
        <taxon>Tracheophyta</taxon>
        <taxon>Spermatophyta</taxon>
        <taxon>Magnoliopsida</taxon>
        <taxon>eudicotyledons</taxon>
        <taxon>Gunneridae</taxon>
        <taxon>Pentapetalae</taxon>
        <taxon>rosids</taxon>
        <taxon>fabids</taxon>
        <taxon>Fabales</taxon>
        <taxon>Fabaceae</taxon>
        <taxon>Papilionoideae</taxon>
        <taxon>50 kb inversion clade</taxon>
        <taxon>NPAAA clade</taxon>
        <taxon>indigoferoid/millettioid clade</taxon>
        <taxon>Phaseoleae</taxon>
        <taxon>Psophocarpus</taxon>
    </lineage>
</organism>
<evidence type="ECO:0000313" key="2">
    <source>
        <dbReference type="Proteomes" id="UP001386955"/>
    </source>
</evidence>
<sequence>MSTTCGEKGFWASNCWVDAEVVRYQAEGVEQSTQVLQVGGSDDRCPGRGGDRALVGFWVYCRVSVEVVRHQAQGVEQSTEVLQVGGYNDEGFGRVGD</sequence>
<proteinExistence type="predicted"/>
<dbReference type="EMBL" id="JAYMYS010000006">
    <property type="protein sequence ID" value="KAK7387632.1"/>
    <property type="molecule type" value="Genomic_DNA"/>
</dbReference>
<name>A0AAN9S1Y2_PSOTE</name>
<accession>A0AAN9S1Y2</accession>
<reference evidence="1 2" key="1">
    <citation type="submission" date="2024-01" db="EMBL/GenBank/DDBJ databases">
        <title>The genomes of 5 underutilized Papilionoideae crops provide insights into root nodulation and disease resistanc.</title>
        <authorList>
            <person name="Jiang F."/>
        </authorList>
    </citation>
    <scope>NUCLEOTIDE SEQUENCE [LARGE SCALE GENOMIC DNA]</scope>
    <source>
        <strain evidence="1">DUOXIRENSHENG_FW03</strain>
        <tissue evidence="1">Leaves</tissue>
    </source>
</reference>
<dbReference type="Proteomes" id="UP001386955">
    <property type="component" value="Unassembled WGS sequence"/>
</dbReference>
<dbReference type="AlphaFoldDB" id="A0AAN9S1Y2"/>
<evidence type="ECO:0000313" key="1">
    <source>
        <dbReference type="EMBL" id="KAK7387632.1"/>
    </source>
</evidence>
<gene>
    <name evidence="1" type="ORF">VNO78_22418</name>
</gene>
<protein>
    <submittedName>
        <fullName evidence="1">Uncharacterized protein</fullName>
    </submittedName>
</protein>
<keyword evidence="2" id="KW-1185">Reference proteome</keyword>